<dbReference type="NCBIfam" id="NF038123">
    <property type="entry name" value="NF038123_dom"/>
    <property type="match status" value="1"/>
</dbReference>
<gene>
    <name evidence="1" type="ORF">DPBNPPHM_03692</name>
</gene>
<dbReference type="InterPro" id="IPR038678">
    <property type="entry name" value="Spondin_N_sf"/>
</dbReference>
<evidence type="ECO:0000313" key="2">
    <source>
        <dbReference type="Proteomes" id="UP000434580"/>
    </source>
</evidence>
<sequence length="241" mass="25773">MTLSGHMCFRCWLLGLVLVIAGCSDDDDEGPTETVVHEVPLRVSNLTSAQPMSAPVVVIHKANFAPWAVGESATVGMEFLAETGHGELLVSELKEQPQVIDAFMMTHAIEPGETLRQSIDWPQMPDLKLSVVSRLMATNDGVAMGTRIVPMVIDENNRAFVLGAYDTGTEFNTESAETLPVSIDGGEVGQGYNAARAGDQLTAHPGVVSADGGLASSSLDSRYRFTNPVGDAELECRNCHQ</sequence>
<dbReference type="Gene3D" id="2.60.40.2130">
    <property type="entry name" value="F-spondin domain"/>
    <property type="match status" value="1"/>
</dbReference>
<accession>A0A5S9P7A1</accession>
<protein>
    <submittedName>
        <fullName evidence="1">Uncharacterized protein</fullName>
    </submittedName>
</protein>
<reference evidence="1 2" key="1">
    <citation type="submission" date="2019-11" db="EMBL/GenBank/DDBJ databases">
        <authorList>
            <person name="Holert J."/>
        </authorList>
    </citation>
    <scope>NUCLEOTIDE SEQUENCE [LARGE SCALE GENOMIC DNA]</scope>
    <source>
        <strain evidence="1">BC5_2</strain>
    </source>
</reference>
<dbReference type="InterPro" id="IPR009465">
    <property type="entry name" value="Spondin_N"/>
</dbReference>
<organism evidence="1 2">
    <name type="scientific">BD1-7 clade bacterium</name>
    <dbReference type="NCBI Taxonomy" id="2029982"/>
    <lineage>
        <taxon>Bacteria</taxon>
        <taxon>Pseudomonadati</taxon>
        <taxon>Pseudomonadota</taxon>
        <taxon>Gammaproteobacteria</taxon>
        <taxon>Cellvibrionales</taxon>
        <taxon>Spongiibacteraceae</taxon>
        <taxon>BD1-7 clade</taxon>
    </lineage>
</organism>
<dbReference type="EMBL" id="CACSII010000007">
    <property type="protein sequence ID" value="CAA0099340.1"/>
    <property type="molecule type" value="Genomic_DNA"/>
</dbReference>
<dbReference type="AlphaFoldDB" id="A0A5S9P7A1"/>
<evidence type="ECO:0000313" key="1">
    <source>
        <dbReference type="EMBL" id="CAA0099340.1"/>
    </source>
</evidence>
<dbReference type="OrthoDB" id="5188840at2"/>
<dbReference type="Proteomes" id="UP000434580">
    <property type="component" value="Unassembled WGS sequence"/>
</dbReference>
<name>A0A5S9P7A1_9GAMM</name>
<proteinExistence type="predicted"/>